<sequence>MLVNNLKLKIFNGWTMKSFKKIVSFIFFVSAGICVFAASHDELLKQAQENTAFYGTDFKGFYSVVQEKPGEGKNATEAIMYRRDSESKWTILVTGPAKDKGKGYLQYDNNIWFYDPADHRFTFTSARDKFQNTNANNSDFAPQFYYRDYSIESSSEVTLGKLECVMFVLKAKVQNVDYPELRLWVTKNDGLVRKKEDYSLSGQKLRTTAIPSYQIVQSASQNYYIPVKMLITDNLRGKKIGEKTQFERTQITITNITFDRVENSVYTKPYLEMMSEK</sequence>
<reference evidence="2 3" key="1">
    <citation type="journal article" date="2011" name="Stand. Genomic Sci.">
        <title>Complete genome sequence of Treponema succinifaciens type strain (6091).</title>
        <authorList>
            <person name="Han C."/>
            <person name="Gronow S."/>
            <person name="Teshima H."/>
            <person name="Lapidus A."/>
            <person name="Nolan M."/>
            <person name="Lucas S."/>
            <person name="Hammon N."/>
            <person name="Deshpande S."/>
            <person name="Cheng J.F."/>
            <person name="Zeytun A."/>
            <person name="Tapia R."/>
            <person name="Goodwin L."/>
            <person name="Pitluck S."/>
            <person name="Liolios K."/>
            <person name="Pagani I."/>
            <person name="Ivanova N."/>
            <person name="Mavromatis K."/>
            <person name="Mikhailova N."/>
            <person name="Huntemann M."/>
            <person name="Pati A."/>
            <person name="Chen A."/>
            <person name="Palaniappan K."/>
            <person name="Land M."/>
            <person name="Hauser L."/>
            <person name="Brambilla E.M."/>
            <person name="Rohde M."/>
            <person name="Goker M."/>
            <person name="Woyke T."/>
            <person name="Bristow J."/>
            <person name="Eisen J.A."/>
            <person name="Markowitz V."/>
            <person name="Hugenholtz P."/>
            <person name="Kyrpides N.C."/>
            <person name="Klenk H.P."/>
            <person name="Detter J.C."/>
        </authorList>
    </citation>
    <scope>NUCLEOTIDE SEQUENCE [LARGE SCALE GENOMIC DNA]</scope>
    <source>
        <strain evidence="3">ATCC 33096 / DSM 2489 / 6091</strain>
    </source>
</reference>
<dbReference type="HOGENOM" id="CLU_081285_1_0_12"/>
<organism evidence="2 3">
    <name type="scientific">Treponema succinifaciens (strain ATCC 33096 / DSM 2489 / 6091)</name>
    <dbReference type="NCBI Taxonomy" id="869209"/>
    <lineage>
        <taxon>Bacteria</taxon>
        <taxon>Pseudomonadati</taxon>
        <taxon>Spirochaetota</taxon>
        <taxon>Spirochaetia</taxon>
        <taxon>Spirochaetales</taxon>
        <taxon>Treponemataceae</taxon>
        <taxon>Treponema</taxon>
    </lineage>
</organism>
<dbReference type="InterPro" id="IPR033399">
    <property type="entry name" value="TP_0789-like"/>
</dbReference>
<evidence type="ECO:0000313" key="2">
    <source>
        <dbReference type="EMBL" id="AEB14346.1"/>
    </source>
</evidence>
<dbReference type="AlphaFoldDB" id="F2NS45"/>
<dbReference type="EMBL" id="CP002631">
    <property type="protein sequence ID" value="AEB14346.1"/>
    <property type="molecule type" value="Genomic_DNA"/>
</dbReference>
<dbReference type="CDD" id="cd16329">
    <property type="entry name" value="LolA_like"/>
    <property type="match status" value="1"/>
</dbReference>
<dbReference type="STRING" id="869209.Tresu_1443"/>
<reference evidence="3" key="2">
    <citation type="submission" date="2011-04" db="EMBL/GenBank/DDBJ databases">
        <title>The complete genome of chromosome of Treponema succinifaciens DSM 2489.</title>
        <authorList>
            <person name="Lucas S."/>
            <person name="Copeland A."/>
            <person name="Lapidus A."/>
            <person name="Bruce D."/>
            <person name="Goodwin L."/>
            <person name="Pitluck S."/>
            <person name="Peters L."/>
            <person name="Kyrpides N."/>
            <person name="Mavromatis K."/>
            <person name="Ivanova N."/>
            <person name="Ovchinnikova G."/>
            <person name="Teshima H."/>
            <person name="Detter J.C."/>
            <person name="Tapia R."/>
            <person name="Han C."/>
            <person name="Land M."/>
            <person name="Hauser L."/>
            <person name="Markowitz V."/>
            <person name="Cheng J.-F."/>
            <person name="Hugenholtz P."/>
            <person name="Woyke T."/>
            <person name="Wu D."/>
            <person name="Gronow S."/>
            <person name="Wellnitz S."/>
            <person name="Brambilla E."/>
            <person name="Klenk H.-P."/>
            <person name="Eisen J.A."/>
        </authorList>
    </citation>
    <scope>NUCLEOTIDE SEQUENCE [LARGE SCALE GENOMIC DNA]</scope>
    <source>
        <strain evidence="3">ATCC 33096 / DSM 2489 / 6091</strain>
    </source>
</reference>
<proteinExistence type="predicted"/>
<evidence type="ECO:0000259" key="1">
    <source>
        <dbReference type="Pfam" id="PF17131"/>
    </source>
</evidence>
<dbReference type="Gene3D" id="2.50.20.10">
    <property type="entry name" value="Lipoprotein localisation LolA/LolB/LppX"/>
    <property type="match status" value="1"/>
</dbReference>
<evidence type="ECO:0000313" key="3">
    <source>
        <dbReference type="Proteomes" id="UP000006852"/>
    </source>
</evidence>
<name>F2NS45_TRES6</name>
<feature type="domain" description="Uncharacterized protein TP-0789" evidence="1">
    <location>
        <begin position="87"/>
        <end position="272"/>
    </location>
</feature>
<dbReference type="Pfam" id="PF17131">
    <property type="entry name" value="LolA_like"/>
    <property type="match status" value="1"/>
</dbReference>
<dbReference type="KEGG" id="tsu:Tresu_1443"/>
<dbReference type="eggNOG" id="COG2834">
    <property type="taxonomic scope" value="Bacteria"/>
</dbReference>
<dbReference type="Proteomes" id="UP000006852">
    <property type="component" value="Chromosome"/>
</dbReference>
<protein>
    <recommendedName>
        <fullName evidence="1">Uncharacterized protein TP-0789 domain-containing protein</fullName>
    </recommendedName>
</protein>
<gene>
    <name evidence="2" type="ordered locus">Tresu_1443</name>
</gene>
<keyword evidence="3" id="KW-1185">Reference proteome</keyword>
<accession>F2NS45</accession>